<dbReference type="InterPro" id="IPR044713">
    <property type="entry name" value="DNJA1/2-like"/>
</dbReference>
<dbReference type="InterPro" id="IPR001623">
    <property type="entry name" value="DnaJ_domain"/>
</dbReference>
<dbReference type="GeneID" id="8856476"/>
<dbReference type="PROSITE" id="PS50076">
    <property type="entry name" value="DNAJ_2"/>
    <property type="match status" value="1"/>
</dbReference>
<dbReference type="KEGG" id="ngr:NAEGRDRAFT_30043"/>
<dbReference type="Pfam" id="PF00226">
    <property type="entry name" value="DnaJ"/>
    <property type="match status" value="1"/>
</dbReference>
<dbReference type="GO" id="GO:0051082">
    <property type="term" value="F:unfolded protein binding"/>
    <property type="evidence" value="ECO:0007669"/>
    <property type="project" value="InterPro"/>
</dbReference>
<dbReference type="PROSITE" id="PS00636">
    <property type="entry name" value="DNAJ_1"/>
    <property type="match status" value="1"/>
</dbReference>
<feature type="domain" description="CR-type" evidence="7">
    <location>
        <begin position="124"/>
        <end position="207"/>
    </location>
</feature>
<dbReference type="FunFam" id="2.60.260.20:FF:000013">
    <property type="entry name" value="DnaJ subfamily B member 11"/>
    <property type="match status" value="1"/>
</dbReference>
<keyword evidence="4 5" id="KW-0862">Zinc</keyword>
<evidence type="ECO:0000256" key="4">
    <source>
        <dbReference type="ARBA" id="ARBA00022833"/>
    </source>
</evidence>
<dbReference type="Pfam" id="PF00684">
    <property type="entry name" value="DnaJ_CXXCXGXG"/>
    <property type="match status" value="1"/>
</dbReference>
<feature type="domain" description="J" evidence="6">
    <location>
        <begin position="1"/>
        <end position="61"/>
    </location>
</feature>
<evidence type="ECO:0000256" key="5">
    <source>
        <dbReference type="PROSITE-ProRule" id="PRU00546"/>
    </source>
</evidence>
<dbReference type="OrthoDB" id="445556at2759"/>
<accession>D2V069</accession>
<dbReference type="SUPFAM" id="SSF46565">
    <property type="entry name" value="Chaperone J-domain"/>
    <property type="match status" value="1"/>
</dbReference>
<keyword evidence="3 5" id="KW-0863">Zinc-finger</keyword>
<dbReference type="Gene3D" id="2.10.230.10">
    <property type="entry name" value="Heat shock protein DnaJ, cysteine-rich domain"/>
    <property type="match status" value="1"/>
</dbReference>
<dbReference type="Pfam" id="PF01556">
    <property type="entry name" value="DnaJ_C"/>
    <property type="match status" value="1"/>
</dbReference>
<dbReference type="GO" id="GO:0006457">
    <property type="term" value="P:protein folding"/>
    <property type="evidence" value="ECO:0007669"/>
    <property type="project" value="InterPro"/>
</dbReference>
<dbReference type="EMBL" id="GG738847">
    <property type="protein sequence ID" value="EFC49663.1"/>
    <property type="molecule type" value="Genomic_DNA"/>
</dbReference>
<dbReference type="CDD" id="cd10747">
    <property type="entry name" value="DnaJ_C"/>
    <property type="match status" value="1"/>
</dbReference>
<dbReference type="GO" id="GO:0030544">
    <property type="term" value="F:Hsp70 protein binding"/>
    <property type="evidence" value="ECO:0007669"/>
    <property type="project" value="InterPro"/>
</dbReference>
<name>D2V069_NAEGR</name>
<sequence length="449" mass="50558">IEKDCSDEEIKQSYRKLAKQYHPDLNPKANQAEITSKFQEITEAYELLSNPDKRQQYDAFGESGLNSQNFDQTDSVMNPFDMYLNQFGFFQSLFGGQKPNASTEEPEEEMVIAIEVTLEELYHGCKREFTKKRKILCRTCNGTGAFSNEHVFYCKACKGTGRRIMRRTLPRNIVQQFSTICMDCEGRGQYVTKKCDTCKGRKLVNEVNTVTVNVEPGTADGERIVLKNQGDEWQNKSTGDIIFQIHQIPHKEFQRVGDDLLINRTITLLEALTGFNITLDSIENNSKIVVKVDEVIQPGQKKAIPGKGMPIKGKKGQYGNLVVLFDVIFPEHLNMEMKEYLKIILNPKTKDMKKIPTLNTLQPNNTNHGDIPAFEINNTKGGSEKLYSFLPGHYGNISQVGVNSNSHSSANSQSSPSNDGGIFSFLKNKVCFFIYISSSLPIGIQLTTT</sequence>
<dbReference type="PANTHER" id="PTHR43888">
    <property type="entry name" value="DNAJ-LIKE-2, ISOFORM A-RELATED"/>
    <property type="match status" value="1"/>
</dbReference>
<dbReference type="InParanoid" id="D2V069"/>
<dbReference type="Gene3D" id="1.10.287.110">
    <property type="entry name" value="DnaJ domain"/>
    <property type="match status" value="1"/>
</dbReference>
<dbReference type="STRING" id="5762.D2V069"/>
<dbReference type="InterPro" id="IPR002939">
    <property type="entry name" value="DnaJ_C"/>
</dbReference>
<proteinExistence type="predicted"/>
<dbReference type="InterPro" id="IPR036410">
    <property type="entry name" value="HSP_DnaJ_Cys-rich_dom_sf"/>
</dbReference>
<dbReference type="Gene3D" id="2.60.260.20">
    <property type="entry name" value="Urease metallochaperone UreE, N-terminal domain"/>
    <property type="match status" value="2"/>
</dbReference>
<dbReference type="InterPro" id="IPR001305">
    <property type="entry name" value="HSP_DnaJ_Cys-rich_dom"/>
</dbReference>
<evidence type="ECO:0000259" key="6">
    <source>
        <dbReference type="PROSITE" id="PS50076"/>
    </source>
</evidence>
<dbReference type="AlphaFoldDB" id="D2V069"/>
<keyword evidence="1 5" id="KW-0479">Metal-binding</keyword>
<dbReference type="PRINTS" id="PR00625">
    <property type="entry name" value="JDOMAIN"/>
</dbReference>
<feature type="non-terminal residue" evidence="8">
    <location>
        <position position="1"/>
    </location>
</feature>
<dbReference type="SUPFAM" id="SSF57938">
    <property type="entry name" value="DnaJ/Hsp40 cysteine-rich domain"/>
    <property type="match status" value="1"/>
</dbReference>
<evidence type="ECO:0000256" key="3">
    <source>
        <dbReference type="ARBA" id="ARBA00022771"/>
    </source>
</evidence>
<dbReference type="InterPro" id="IPR008971">
    <property type="entry name" value="HSP40/DnaJ_pept-bd"/>
</dbReference>
<dbReference type="SUPFAM" id="SSF49493">
    <property type="entry name" value="HSP40/DnaJ peptide-binding domain"/>
    <property type="match status" value="2"/>
</dbReference>
<dbReference type="FunFam" id="2.10.230.10:FF:000001">
    <property type="entry name" value="DnaJ subfamily A member 2"/>
    <property type="match status" value="1"/>
</dbReference>
<dbReference type="SMART" id="SM00271">
    <property type="entry name" value="DnaJ"/>
    <property type="match status" value="1"/>
</dbReference>
<dbReference type="OMA" id="AFEINNT"/>
<dbReference type="InterPro" id="IPR036869">
    <property type="entry name" value="J_dom_sf"/>
</dbReference>
<dbReference type="Proteomes" id="UP000006671">
    <property type="component" value="Unassembled WGS sequence"/>
</dbReference>
<evidence type="ECO:0000256" key="2">
    <source>
        <dbReference type="ARBA" id="ARBA00022737"/>
    </source>
</evidence>
<dbReference type="GO" id="GO:0008270">
    <property type="term" value="F:zinc ion binding"/>
    <property type="evidence" value="ECO:0007669"/>
    <property type="project" value="UniProtKB-KW"/>
</dbReference>
<dbReference type="eggNOG" id="KOG0712">
    <property type="taxonomic scope" value="Eukaryota"/>
</dbReference>
<reference evidence="8 9" key="1">
    <citation type="journal article" date="2010" name="Cell">
        <title>The genome of Naegleria gruberi illuminates early eukaryotic versatility.</title>
        <authorList>
            <person name="Fritz-Laylin L.K."/>
            <person name="Prochnik S.E."/>
            <person name="Ginger M.L."/>
            <person name="Dacks J.B."/>
            <person name="Carpenter M.L."/>
            <person name="Field M.C."/>
            <person name="Kuo A."/>
            <person name="Paredez A."/>
            <person name="Chapman J."/>
            <person name="Pham J."/>
            <person name="Shu S."/>
            <person name="Neupane R."/>
            <person name="Cipriano M."/>
            <person name="Mancuso J."/>
            <person name="Tu H."/>
            <person name="Salamov A."/>
            <person name="Lindquist E."/>
            <person name="Shapiro H."/>
            <person name="Lucas S."/>
            <person name="Grigoriev I.V."/>
            <person name="Cande W.Z."/>
            <person name="Fulton C."/>
            <person name="Rokhsar D.S."/>
            <person name="Dawson S.C."/>
        </authorList>
    </citation>
    <scope>NUCLEOTIDE SEQUENCE [LARGE SCALE GENOMIC DNA]</scope>
    <source>
        <strain evidence="8 9">NEG-M</strain>
    </source>
</reference>
<protein>
    <submittedName>
        <fullName evidence="8">Predicted protein</fullName>
    </submittedName>
</protein>
<dbReference type="RefSeq" id="XP_002682407.1">
    <property type="nucleotide sequence ID" value="XM_002682361.1"/>
</dbReference>
<organism evidence="9">
    <name type="scientific">Naegleria gruberi</name>
    <name type="common">Amoeba</name>
    <dbReference type="NCBI Taxonomy" id="5762"/>
    <lineage>
        <taxon>Eukaryota</taxon>
        <taxon>Discoba</taxon>
        <taxon>Heterolobosea</taxon>
        <taxon>Tetramitia</taxon>
        <taxon>Eutetramitia</taxon>
        <taxon>Vahlkampfiidae</taxon>
        <taxon>Naegleria</taxon>
    </lineage>
</organism>
<evidence type="ECO:0000259" key="7">
    <source>
        <dbReference type="PROSITE" id="PS51188"/>
    </source>
</evidence>
<feature type="zinc finger region" description="CR-type" evidence="5">
    <location>
        <begin position="124"/>
        <end position="207"/>
    </location>
</feature>
<evidence type="ECO:0000256" key="1">
    <source>
        <dbReference type="ARBA" id="ARBA00022723"/>
    </source>
</evidence>
<evidence type="ECO:0000313" key="8">
    <source>
        <dbReference type="EMBL" id="EFC49663.1"/>
    </source>
</evidence>
<dbReference type="VEuPathDB" id="AmoebaDB:NAEGRDRAFT_30043"/>
<dbReference type="CDD" id="cd10719">
    <property type="entry name" value="DnaJ_zf"/>
    <property type="match status" value="1"/>
</dbReference>
<dbReference type="CDD" id="cd06257">
    <property type="entry name" value="DnaJ"/>
    <property type="match status" value="1"/>
</dbReference>
<evidence type="ECO:0000313" key="9">
    <source>
        <dbReference type="Proteomes" id="UP000006671"/>
    </source>
</evidence>
<dbReference type="InterPro" id="IPR018253">
    <property type="entry name" value="DnaJ_domain_CS"/>
</dbReference>
<gene>
    <name evidence="8" type="ORF">NAEGRDRAFT_30043</name>
</gene>
<dbReference type="PROSITE" id="PS51188">
    <property type="entry name" value="ZF_CR"/>
    <property type="match status" value="1"/>
</dbReference>
<keyword evidence="2" id="KW-0677">Repeat</keyword>
<keyword evidence="9" id="KW-1185">Reference proteome</keyword>